<protein>
    <submittedName>
        <fullName evidence="2">Alpha/beta fold hydrolase</fullName>
    </submittedName>
</protein>
<organism evidence="2 3">
    <name type="scientific">Actinomadura luzonensis</name>
    <dbReference type="NCBI Taxonomy" id="2805427"/>
    <lineage>
        <taxon>Bacteria</taxon>
        <taxon>Bacillati</taxon>
        <taxon>Actinomycetota</taxon>
        <taxon>Actinomycetes</taxon>
        <taxon>Streptosporangiales</taxon>
        <taxon>Thermomonosporaceae</taxon>
        <taxon>Actinomadura</taxon>
    </lineage>
</organism>
<keyword evidence="2" id="KW-0378">Hydrolase</keyword>
<feature type="domain" description="AB hydrolase-1" evidence="1">
    <location>
        <begin position="24"/>
        <end position="281"/>
    </location>
</feature>
<dbReference type="SUPFAM" id="SSF53474">
    <property type="entry name" value="alpha/beta-Hydrolases"/>
    <property type="match status" value="1"/>
</dbReference>
<proteinExistence type="predicted"/>
<dbReference type="InterPro" id="IPR000073">
    <property type="entry name" value="AB_hydrolase_1"/>
</dbReference>
<reference evidence="2 3" key="1">
    <citation type="submission" date="2022-04" db="EMBL/GenBank/DDBJ databases">
        <title>Genome draft of Actinomadura sp. ATCC 31491.</title>
        <authorList>
            <person name="Shi X."/>
            <person name="Du Y."/>
        </authorList>
    </citation>
    <scope>NUCLEOTIDE SEQUENCE [LARGE SCALE GENOMIC DNA]</scope>
    <source>
        <strain evidence="2 3">ATCC 31491</strain>
    </source>
</reference>
<dbReference type="Pfam" id="PF00561">
    <property type="entry name" value="Abhydrolase_1"/>
    <property type="match status" value="1"/>
</dbReference>
<dbReference type="GO" id="GO:0016787">
    <property type="term" value="F:hydrolase activity"/>
    <property type="evidence" value="ECO:0007669"/>
    <property type="project" value="UniProtKB-KW"/>
</dbReference>
<dbReference type="PANTHER" id="PTHR43433:SF5">
    <property type="entry name" value="AB HYDROLASE-1 DOMAIN-CONTAINING PROTEIN"/>
    <property type="match status" value="1"/>
</dbReference>
<evidence type="ECO:0000259" key="1">
    <source>
        <dbReference type="Pfam" id="PF00561"/>
    </source>
</evidence>
<dbReference type="EMBL" id="JAKRKC020000001">
    <property type="protein sequence ID" value="MCK2214108.1"/>
    <property type="molecule type" value="Genomic_DNA"/>
</dbReference>
<comment type="caution">
    <text evidence="2">The sequence shown here is derived from an EMBL/GenBank/DDBJ whole genome shotgun (WGS) entry which is preliminary data.</text>
</comment>
<dbReference type="RefSeq" id="WP_242375565.1">
    <property type="nucleotide sequence ID" value="NZ_JAKRKC020000001.1"/>
</dbReference>
<dbReference type="Gene3D" id="3.40.50.1820">
    <property type="entry name" value="alpha/beta hydrolase"/>
    <property type="match status" value="1"/>
</dbReference>
<gene>
    <name evidence="2" type="ORF">MF672_009940</name>
</gene>
<evidence type="ECO:0000313" key="2">
    <source>
        <dbReference type="EMBL" id="MCK2214108.1"/>
    </source>
</evidence>
<sequence length="299" mass="32996">MSTNMIEIDGVELWTEEFGDAAHPPILLVMGSMSQGVLWPDEFVGRLVAAGRRVIRYDHRDTGRSATFDFATQPYTWHDIRDDVLRVMDAYGLESAHLVCHSAGGLLGQYLAVERPERVRTLTVIGSSPLGGHEGEVILRALTGQPQPEGSLPPPRPEFVELYTRLIAAPPPADRREQVQRMIDEARVLNGTALPFDEDAERRIQERVLDRARDLSAVANHRLAHAACPDFEPEGVLDRVKAPTLVIEGTHEPAKPGHSAIIAERIPGAELLMIEGMGHMLPPQVHEELAAAIVRHTAR</sequence>
<dbReference type="Proteomes" id="UP001317259">
    <property type="component" value="Unassembled WGS sequence"/>
</dbReference>
<keyword evidence="3" id="KW-1185">Reference proteome</keyword>
<dbReference type="PANTHER" id="PTHR43433">
    <property type="entry name" value="HYDROLASE, ALPHA/BETA FOLD FAMILY PROTEIN"/>
    <property type="match status" value="1"/>
</dbReference>
<dbReference type="InterPro" id="IPR029058">
    <property type="entry name" value="AB_hydrolase_fold"/>
</dbReference>
<accession>A0ABT0FQB8</accession>
<name>A0ABT0FQB8_9ACTN</name>
<evidence type="ECO:0000313" key="3">
    <source>
        <dbReference type="Proteomes" id="UP001317259"/>
    </source>
</evidence>
<dbReference type="InterPro" id="IPR050471">
    <property type="entry name" value="AB_hydrolase"/>
</dbReference>